<evidence type="ECO:0000259" key="1">
    <source>
        <dbReference type="Pfam" id="PF14338"/>
    </source>
</evidence>
<name>A0AAP5Q6D6_9BURK</name>
<dbReference type="EMBL" id="JANSLM010000003">
    <property type="protein sequence ID" value="MDT8837786.1"/>
    <property type="molecule type" value="Genomic_DNA"/>
</dbReference>
<dbReference type="Proteomes" id="UP001246473">
    <property type="component" value="Unassembled WGS sequence"/>
</dbReference>
<dbReference type="RefSeq" id="WP_315696862.1">
    <property type="nucleotide sequence ID" value="NZ_JANSLM010000003.1"/>
</dbReference>
<sequence length="122" mass="14005">MPIPDYQTLMLPVLRLVADGKEHRVRDVVEELSDIFQLTPKERDMMLPSGTARLFANRVGWARTYLKRAGAVESRKHGHFNITRRGKKLLAQHPLRIDNSILHQFPEFVAFTRKKGPETSTG</sequence>
<organism evidence="2 3">
    <name type="scientific">Paraburkholderia fungorum</name>
    <dbReference type="NCBI Taxonomy" id="134537"/>
    <lineage>
        <taxon>Bacteria</taxon>
        <taxon>Pseudomonadati</taxon>
        <taxon>Pseudomonadota</taxon>
        <taxon>Betaproteobacteria</taxon>
        <taxon>Burkholderiales</taxon>
        <taxon>Burkholderiaceae</taxon>
        <taxon>Paraburkholderia</taxon>
    </lineage>
</organism>
<protein>
    <recommendedName>
        <fullName evidence="1">Restriction system protein Mrr-like N-terminal domain-containing protein</fullName>
    </recommendedName>
</protein>
<comment type="caution">
    <text evidence="2">The sequence shown here is derived from an EMBL/GenBank/DDBJ whole genome shotgun (WGS) entry which is preliminary data.</text>
</comment>
<evidence type="ECO:0000313" key="3">
    <source>
        <dbReference type="Proteomes" id="UP001246473"/>
    </source>
</evidence>
<dbReference type="AlphaFoldDB" id="A0AAP5Q6D6"/>
<accession>A0AAP5Q6D6</accession>
<dbReference type="Pfam" id="PF14338">
    <property type="entry name" value="Mrr_N"/>
    <property type="match status" value="1"/>
</dbReference>
<proteinExistence type="predicted"/>
<dbReference type="InterPro" id="IPR025745">
    <property type="entry name" value="Mrr-like_N_dom"/>
</dbReference>
<feature type="domain" description="Restriction system protein Mrr-like N-terminal" evidence="1">
    <location>
        <begin position="6"/>
        <end position="91"/>
    </location>
</feature>
<evidence type="ECO:0000313" key="2">
    <source>
        <dbReference type="EMBL" id="MDT8837786.1"/>
    </source>
</evidence>
<reference evidence="2" key="1">
    <citation type="submission" date="2022-08" db="EMBL/GenBank/DDBJ databases">
        <authorList>
            <person name="Kim S.-J."/>
        </authorList>
    </citation>
    <scope>NUCLEOTIDE SEQUENCE</scope>
    <source>
        <strain evidence="2">KJ</strain>
    </source>
</reference>
<gene>
    <name evidence="2" type="ORF">ParKJ_10215</name>
</gene>